<evidence type="ECO:0000256" key="7">
    <source>
        <dbReference type="RuleBase" id="RU000394"/>
    </source>
</evidence>
<evidence type="ECO:0000256" key="4">
    <source>
        <dbReference type="ARBA" id="ARBA00023054"/>
    </source>
</evidence>
<dbReference type="Gene3D" id="3.40.850.10">
    <property type="entry name" value="Kinesin motor domain"/>
    <property type="match status" value="1"/>
</dbReference>
<dbReference type="PROSITE" id="PS50067">
    <property type="entry name" value="KINESIN_MOTOR_2"/>
    <property type="match status" value="1"/>
</dbReference>
<dbReference type="PROSITE" id="PS00411">
    <property type="entry name" value="KINESIN_MOTOR_1"/>
    <property type="match status" value="1"/>
</dbReference>
<feature type="region of interest" description="Disordered" evidence="9">
    <location>
        <begin position="303"/>
        <end position="331"/>
    </location>
</feature>
<dbReference type="GO" id="GO:0005874">
    <property type="term" value="C:microtubule"/>
    <property type="evidence" value="ECO:0007669"/>
    <property type="project" value="UniProtKB-KW"/>
</dbReference>
<evidence type="ECO:0000256" key="5">
    <source>
        <dbReference type="ARBA" id="ARBA00023175"/>
    </source>
</evidence>
<dbReference type="SUPFAM" id="SSF52540">
    <property type="entry name" value="P-loop containing nucleoside triphosphate hydrolases"/>
    <property type="match status" value="1"/>
</dbReference>
<name>A0ABC8W653_9POAL</name>
<keyword evidence="12" id="KW-1185">Reference proteome</keyword>
<feature type="domain" description="Kinesin motor" evidence="10">
    <location>
        <begin position="1"/>
        <end position="229"/>
    </location>
</feature>
<gene>
    <name evidence="11" type="ORF">URODEC1_LOCUS10181</name>
</gene>
<evidence type="ECO:0000259" key="10">
    <source>
        <dbReference type="PROSITE" id="PS50067"/>
    </source>
</evidence>
<dbReference type="InterPro" id="IPR036961">
    <property type="entry name" value="Kinesin_motor_dom_sf"/>
</dbReference>
<proteinExistence type="inferred from homology"/>
<evidence type="ECO:0000256" key="1">
    <source>
        <dbReference type="ARBA" id="ARBA00022701"/>
    </source>
</evidence>
<feature type="compositionally biased region" description="Basic and acidic residues" evidence="9">
    <location>
        <begin position="303"/>
        <end position="321"/>
    </location>
</feature>
<keyword evidence="5 7" id="KW-0505">Motor protein</keyword>
<dbReference type="AlphaFoldDB" id="A0ABC8W653"/>
<evidence type="ECO:0000256" key="2">
    <source>
        <dbReference type="ARBA" id="ARBA00022741"/>
    </source>
</evidence>
<protein>
    <recommendedName>
        <fullName evidence="7">Kinesin-like protein</fullName>
    </recommendedName>
</protein>
<feature type="compositionally biased region" description="Polar residues" evidence="9">
    <location>
        <begin position="322"/>
        <end position="331"/>
    </location>
</feature>
<feature type="coiled-coil region" evidence="8">
    <location>
        <begin position="408"/>
        <end position="534"/>
    </location>
</feature>
<dbReference type="InterPro" id="IPR019821">
    <property type="entry name" value="Kinesin_motor_CS"/>
</dbReference>
<dbReference type="PRINTS" id="PR00380">
    <property type="entry name" value="KINESINHEAVY"/>
</dbReference>
<organism evidence="11 12">
    <name type="scientific">Urochloa decumbens</name>
    <dbReference type="NCBI Taxonomy" id="240449"/>
    <lineage>
        <taxon>Eukaryota</taxon>
        <taxon>Viridiplantae</taxon>
        <taxon>Streptophyta</taxon>
        <taxon>Embryophyta</taxon>
        <taxon>Tracheophyta</taxon>
        <taxon>Spermatophyta</taxon>
        <taxon>Magnoliopsida</taxon>
        <taxon>Liliopsida</taxon>
        <taxon>Poales</taxon>
        <taxon>Poaceae</taxon>
        <taxon>PACMAD clade</taxon>
        <taxon>Panicoideae</taxon>
        <taxon>Panicodae</taxon>
        <taxon>Paniceae</taxon>
        <taxon>Melinidinae</taxon>
        <taxon>Urochloa</taxon>
    </lineage>
</organism>
<dbReference type="PANTHER" id="PTHR47968:SF75">
    <property type="entry name" value="CENTROMERE-ASSOCIATED PROTEIN E"/>
    <property type="match status" value="1"/>
</dbReference>
<keyword evidence="2 7" id="KW-0547">Nucleotide-binding</keyword>
<dbReference type="InterPro" id="IPR027640">
    <property type="entry name" value="Kinesin-like_fam"/>
</dbReference>
<evidence type="ECO:0000256" key="6">
    <source>
        <dbReference type="PROSITE-ProRule" id="PRU00283"/>
    </source>
</evidence>
<reference evidence="11" key="1">
    <citation type="submission" date="2024-10" db="EMBL/GenBank/DDBJ databases">
        <authorList>
            <person name="Ryan C."/>
        </authorList>
    </citation>
    <scope>NUCLEOTIDE SEQUENCE [LARGE SCALE GENOMIC DNA]</scope>
</reference>
<accession>A0ABC8W653</accession>
<evidence type="ECO:0000313" key="11">
    <source>
        <dbReference type="EMBL" id="CAL4902815.1"/>
    </source>
</evidence>
<comment type="caution">
    <text evidence="6">Lacks conserved residue(s) required for the propagation of feature annotation.</text>
</comment>
<dbReference type="InterPro" id="IPR027417">
    <property type="entry name" value="P-loop_NTPase"/>
</dbReference>
<evidence type="ECO:0000256" key="9">
    <source>
        <dbReference type="SAM" id="MobiDB-lite"/>
    </source>
</evidence>
<comment type="similarity">
    <text evidence="6 7">Belongs to the TRAFAC class myosin-kinesin ATPase superfamily. Kinesin family.</text>
</comment>
<dbReference type="Proteomes" id="UP001497457">
    <property type="component" value="Chromosome 11b"/>
</dbReference>
<dbReference type="Pfam" id="PF00225">
    <property type="entry name" value="Kinesin"/>
    <property type="match status" value="1"/>
</dbReference>
<keyword evidence="4 8" id="KW-0175">Coiled coil</keyword>
<keyword evidence="3 7" id="KW-0067">ATP-binding</keyword>
<evidence type="ECO:0000256" key="8">
    <source>
        <dbReference type="SAM" id="Coils"/>
    </source>
</evidence>
<dbReference type="EMBL" id="OZ075121">
    <property type="protein sequence ID" value="CAL4902815.1"/>
    <property type="molecule type" value="Genomic_DNA"/>
</dbReference>
<dbReference type="PANTHER" id="PTHR47968">
    <property type="entry name" value="CENTROMERE PROTEIN E"/>
    <property type="match status" value="1"/>
</dbReference>
<evidence type="ECO:0000256" key="3">
    <source>
        <dbReference type="ARBA" id="ARBA00022840"/>
    </source>
</evidence>
<evidence type="ECO:0000313" key="12">
    <source>
        <dbReference type="Proteomes" id="UP001497457"/>
    </source>
</evidence>
<dbReference type="GO" id="GO:0005524">
    <property type="term" value="F:ATP binding"/>
    <property type="evidence" value="ECO:0007669"/>
    <property type="project" value="UniProtKB-KW"/>
</dbReference>
<dbReference type="InterPro" id="IPR001752">
    <property type="entry name" value="Kinesin_motor_dom"/>
</dbReference>
<keyword evidence="1 7" id="KW-0493">Microtubule</keyword>
<sequence length="591" mass="66675">MSGSGADPGVIELAVRDLLYTARQAVDREFCFKLYNEDINDLLTLGSQKLQILDNLKHEACVEGLREDVVESAEQTLDLLKLGETNRHFGQSNMNVRSTRSHTIFRMVIESRAKNKMDFGDAIRVSVLNLVDLAGSERTSKTGAQGIRLEEGKFINKSLMNLGIVINKLSGNGKKMGHIPYRGSKLTRILEPALGGNAKTSIICTAAPEEIHIDETKGTLQFANRAKYVSNCAQVNEIFTDAVLIERQKQEIKELRKRLQGSDSEAMEQLVLNQCDDIRKYKLELDRLTMELEQERKLREEERISQETLEHQLPGEKKTQEDLNNTSTSSDQFTSSIEYKLELDRLTMEIEQERKLREERILQETLEHQLSGEKKTLEDLKKASTSSDQFISSIEPGPTEEQDCSSVRQVVETELELLREENSLLVQELSRSKEEAGCAVAKMQELEVRCQKLEEDRIADRQEAEEECNLLREETSCLLLELNRSKQEAGRLVAEKQAQVEGALARCAALEEELSASRREAERLAAEKRDLATEKLRWSTEAAEREVDAAAVGWELSQREEQLARLLAKSKAIVAHASCMAAEQQAAVPCP</sequence>
<dbReference type="SMART" id="SM00129">
    <property type="entry name" value="KISc"/>
    <property type="match status" value="1"/>
</dbReference>